<dbReference type="PANTHER" id="PTHR43394">
    <property type="entry name" value="ATP-DEPENDENT PERMEASE MDL1, MITOCHONDRIAL"/>
    <property type="match status" value="1"/>
</dbReference>
<keyword evidence="4" id="KW-0547">Nucleotide-binding</keyword>
<accession>A0ABU0BDM6</accession>
<name>A0ABU0BDM6_9HYPH</name>
<evidence type="ECO:0000256" key="8">
    <source>
        <dbReference type="SAM" id="MobiDB-lite"/>
    </source>
</evidence>
<evidence type="ECO:0000256" key="9">
    <source>
        <dbReference type="SAM" id="Phobius"/>
    </source>
</evidence>
<evidence type="ECO:0000313" key="12">
    <source>
        <dbReference type="EMBL" id="MDQ0303943.1"/>
    </source>
</evidence>
<dbReference type="Proteomes" id="UP001224682">
    <property type="component" value="Unassembled WGS sequence"/>
</dbReference>
<sequence length="614" mass="64180">MPVTQAASKPSNAASTEASAPALPEKPATRRPRLKPLMALWPHLMRYRGRALAALTALLVAAIATLVVPIAVRRMIDFGFDESHAGFIDRYFAVMIGVVAVLSLASAARYYLVMTLGERIVADLRSEVFAHLLTLDGAFYDSAKSGELISRLTADTTQIKSTVGASASIALRNILLFIGATIMMVITSPWLAATLLVAIPVIVALLIGAGRGVRKRSRGAQDTLAEASAYAAEAIGSVRSLQANTAEGAAARLFSGEVEHAFGAARNAVRARAFLTGVGIFLVFASVVGILWAGANAVLAGEMSAGTLGQFVLYAVLAASGLGQLGEVWGEISQAAGATERIAELLAEKPKVAPPSTPIALPEPARGAVAFENVAFAYPARPDLPALSGVSFAVTPGERVAVVGPSGAGKSTLFQLLLRFYDPVAGRVLVDGVDIAEADPEAVRARIALVPQDVAIFATSIRENIRLGRPGATDAEVEEAGRLARADEFVARLPEGWETPVGERGVTLSGGQRQRLAIARAILRQAPILLLDEATSALDAESETLVQQALDRSMQGRTTLVIAHRLATVLSADRILVMEGGRIVEEGTHASLVGRGGLYARLAALQFGEATAGG</sequence>
<comment type="similarity">
    <text evidence="2">Belongs to the ABC transporter superfamily.</text>
</comment>
<evidence type="ECO:0000256" key="3">
    <source>
        <dbReference type="ARBA" id="ARBA00022692"/>
    </source>
</evidence>
<dbReference type="SUPFAM" id="SSF90123">
    <property type="entry name" value="ABC transporter transmembrane region"/>
    <property type="match status" value="1"/>
</dbReference>
<evidence type="ECO:0000256" key="1">
    <source>
        <dbReference type="ARBA" id="ARBA00004651"/>
    </source>
</evidence>
<proteinExistence type="inferred from homology"/>
<dbReference type="InterPro" id="IPR017871">
    <property type="entry name" value="ABC_transporter-like_CS"/>
</dbReference>
<evidence type="ECO:0000256" key="2">
    <source>
        <dbReference type="ARBA" id="ARBA00005417"/>
    </source>
</evidence>
<dbReference type="InterPro" id="IPR003593">
    <property type="entry name" value="AAA+_ATPase"/>
</dbReference>
<evidence type="ECO:0000313" key="13">
    <source>
        <dbReference type="Proteomes" id="UP001224682"/>
    </source>
</evidence>
<dbReference type="RefSeq" id="WP_307020739.1">
    <property type="nucleotide sequence ID" value="NZ_JAUSUI010000006.1"/>
</dbReference>
<keyword evidence="5 12" id="KW-0067">ATP-binding</keyword>
<evidence type="ECO:0000259" key="10">
    <source>
        <dbReference type="PROSITE" id="PS50893"/>
    </source>
</evidence>
<keyword evidence="7 9" id="KW-0472">Membrane</keyword>
<dbReference type="InterPro" id="IPR003439">
    <property type="entry name" value="ABC_transporter-like_ATP-bd"/>
</dbReference>
<evidence type="ECO:0000259" key="11">
    <source>
        <dbReference type="PROSITE" id="PS50929"/>
    </source>
</evidence>
<feature type="region of interest" description="Disordered" evidence="8">
    <location>
        <begin position="1"/>
        <end position="28"/>
    </location>
</feature>
<dbReference type="NCBIfam" id="TIGR02204">
    <property type="entry name" value="MsbA_rel"/>
    <property type="match status" value="1"/>
</dbReference>
<dbReference type="InterPro" id="IPR036640">
    <property type="entry name" value="ABC1_TM_sf"/>
</dbReference>
<keyword evidence="6 9" id="KW-1133">Transmembrane helix</keyword>
<feature type="transmembrane region" description="Helical" evidence="9">
    <location>
        <begin position="273"/>
        <end position="295"/>
    </location>
</feature>
<feature type="transmembrane region" description="Helical" evidence="9">
    <location>
        <begin position="51"/>
        <end position="71"/>
    </location>
</feature>
<evidence type="ECO:0000256" key="4">
    <source>
        <dbReference type="ARBA" id="ARBA00022741"/>
    </source>
</evidence>
<dbReference type="EMBL" id="JAUSUI010000006">
    <property type="protein sequence ID" value="MDQ0303943.1"/>
    <property type="molecule type" value="Genomic_DNA"/>
</dbReference>
<evidence type="ECO:0000256" key="5">
    <source>
        <dbReference type="ARBA" id="ARBA00022840"/>
    </source>
</evidence>
<dbReference type="InterPro" id="IPR027417">
    <property type="entry name" value="P-loop_NTPase"/>
</dbReference>
<gene>
    <name evidence="12" type="ORF">J2S75_002979</name>
</gene>
<organism evidence="12 13">
    <name type="scientific">Ancylobacter polymorphus</name>
    <dbReference type="NCBI Taxonomy" id="223390"/>
    <lineage>
        <taxon>Bacteria</taxon>
        <taxon>Pseudomonadati</taxon>
        <taxon>Pseudomonadota</taxon>
        <taxon>Alphaproteobacteria</taxon>
        <taxon>Hyphomicrobiales</taxon>
        <taxon>Xanthobacteraceae</taxon>
        <taxon>Ancylobacter</taxon>
    </lineage>
</organism>
<feature type="domain" description="ABC transmembrane type-1" evidence="11">
    <location>
        <begin position="52"/>
        <end position="334"/>
    </location>
</feature>
<comment type="subcellular location">
    <subcellularLocation>
        <location evidence="1">Cell membrane</location>
        <topology evidence="1">Multi-pass membrane protein</topology>
    </subcellularLocation>
</comment>
<keyword evidence="13" id="KW-1185">Reference proteome</keyword>
<dbReference type="InterPro" id="IPR011918">
    <property type="entry name" value="ABC_MsbA_ATP-bd"/>
</dbReference>
<comment type="caution">
    <text evidence="12">The sequence shown here is derived from an EMBL/GenBank/DDBJ whole genome shotgun (WGS) entry which is preliminary data.</text>
</comment>
<dbReference type="PROSITE" id="PS00211">
    <property type="entry name" value="ABC_TRANSPORTER_1"/>
    <property type="match status" value="1"/>
</dbReference>
<dbReference type="GO" id="GO:0005524">
    <property type="term" value="F:ATP binding"/>
    <property type="evidence" value="ECO:0007669"/>
    <property type="project" value="UniProtKB-KW"/>
</dbReference>
<feature type="compositionally biased region" description="Polar residues" evidence="8">
    <location>
        <begin position="1"/>
        <end position="18"/>
    </location>
</feature>
<protein>
    <submittedName>
        <fullName evidence="12">ATP-binding cassette subfamily B protein</fullName>
    </submittedName>
</protein>
<dbReference type="InterPro" id="IPR011527">
    <property type="entry name" value="ABC1_TM_dom"/>
</dbReference>
<evidence type="ECO:0000256" key="6">
    <source>
        <dbReference type="ARBA" id="ARBA00022989"/>
    </source>
</evidence>
<keyword evidence="3 9" id="KW-0812">Transmembrane</keyword>
<dbReference type="Pfam" id="PF00005">
    <property type="entry name" value="ABC_tran"/>
    <property type="match status" value="1"/>
</dbReference>
<dbReference type="CDD" id="cd03249">
    <property type="entry name" value="ABC_MTABC3_MDL1_MDL2"/>
    <property type="match status" value="1"/>
</dbReference>
<dbReference type="Pfam" id="PF00664">
    <property type="entry name" value="ABC_membrane"/>
    <property type="match status" value="1"/>
</dbReference>
<dbReference type="SMART" id="SM00382">
    <property type="entry name" value="AAA"/>
    <property type="match status" value="1"/>
</dbReference>
<evidence type="ECO:0000256" key="7">
    <source>
        <dbReference type="ARBA" id="ARBA00023136"/>
    </source>
</evidence>
<reference evidence="12 13" key="1">
    <citation type="submission" date="2023-07" db="EMBL/GenBank/DDBJ databases">
        <title>Genomic Encyclopedia of Type Strains, Phase IV (KMG-IV): sequencing the most valuable type-strain genomes for metagenomic binning, comparative biology and taxonomic classification.</title>
        <authorList>
            <person name="Goeker M."/>
        </authorList>
    </citation>
    <scope>NUCLEOTIDE SEQUENCE [LARGE SCALE GENOMIC DNA]</scope>
    <source>
        <strain evidence="12 13">DSM 2457</strain>
    </source>
</reference>
<dbReference type="PROSITE" id="PS50929">
    <property type="entry name" value="ABC_TM1F"/>
    <property type="match status" value="1"/>
</dbReference>
<feature type="transmembrane region" description="Helical" evidence="9">
    <location>
        <begin position="169"/>
        <end position="186"/>
    </location>
</feature>
<dbReference type="Gene3D" id="3.40.50.300">
    <property type="entry name" value="P-loop containing nucleotide triphosphate hydrolases"/>
    <property type="match status" value="1"/>
</dbReference>
<dbReference type="InterPro" id="IPR039421">
    <property type="entry name" value="Type_1_exporter"/>
</dbReference>
<feature type="transmembrane region" description="Helical" evidence="9">
    <location>
        <begin position="91"/>
        <end position="112"/>
    </location>
</feature>
<dbReference type="SUPFAM" id="SSF52540">
    <property type="entry name" value="P-loop containing nucleoside triphosphate hydrolases"/>
    <property type="match status" value="1"/>
</dbReference>
<feature type="domain" description="ABC transporter" evidence="10">
    <location>
        <begin position="369"/>
        <end position="605"/>
    </location>
</feature>
<dbReference type="Gene3D" id="1.20.1560.10">
    <property type="entry name" value="ABC transporter type 1, transmembrane domain"/>
    <property type="match status" value="1"/>
</dbReference>
<dbReference type="PANTHER" id="PTHR43394:SF1">
    <property type="entry name" value="ATP-BINDING CASSETTE SUB-FAMILY B MEMBER 10, MITOCHONDRIAL"/>
    <property type="match status" value="1"/>
</dbReference>
<dbReference type="CDD" id="cd18575">
    <property type="entry name" value="ABC_6TM_bac_exporter_ABCB8_10_like"/>
    <property type="match status" value="1"/>
</dbReference>
<dbReference type="PROSITE" id="PS50893">
    <property type="entry name" value="ABC_TRANSPORTER_2"/>
    <property type="match status" value="1"/>
</dbReference>
<feature type="transmembrane region" description="Helical" evidence="9">
    <location>
        <begin position="192"/>
        <end position="209"/>
    </location>
</feature>